<dbReference type="Proteomes" id="UP001153737">
    <property type="component" value="Chromosome 17"/>
</dbReference>
<evidence type="ECO:0000313" key="10">
    <source>
        <dbReference type="Proteomes" id="UP001153737"/>
    </source>
</evidence>
<evidence type="ECO:0000256" key="2">
    <source>
        <dbReference type="ARBA" id="ARBA00006171"/>
    </source>
</evidence>
<dbReference type="SFLD" id="SFLDG01135">
    <property type="entry name" value="C1.5.6:_HAD__Beta-PGM__Phospha"/>
    <property type="match status" value="1"/>
</dbReference>
<keyword evidence="10" id="KW-1185">Reference proteome</keyword>
<keyword evidence="5" id="KW-0460">Magnesium</keyword>
<dbReference type="EC" id="3.1.3.96" evidence="7"/>
<accession>A0A9P0DIQ7</accession>
<name>A0A9P0DIQ7_PHACE</name>
<dbReference type="PANTHER" id="PTHR18901">
    <property type="entry name" value="2-DEOXYGLUCOSE-6-PHOSPHATE PHOSPHATASE 2"/>
    <property type="match status" value="1"/>
</dbReference>
<dbReference type="EMBL" id="OU896723">
    <property type="protein sequence ID" value="CAH1155230.1"/>
    <property type="molecule type" value="Genomic_DNA"/>
</dbReference>
<proteinExistence type="inferred from homology"/>
<dbReference type="FunFam" id="3.40.50.1000:FF:000055">
    <property type="entry name" value="Haloacid dehalogenase-like hydrolase family protein"/>
    <property type="match status" value="1"/>
</dbReference>
<dbReference type="Gene3D" id="1.10.150.240">
    <property type="entry name" value="Putative phosphatase, domain 2"/>
    <property type="match status" value="1"/>
</dbReference>
<dbReference type="OrthoDB" id="40579at2759"/>
<dbReference type="InterPro" id="IPR041492">
    <property type="entry name" value="HAD_2"/>
</dbReference>
<reference evidence="9" key="2">
    <citation type="submission" date="2022-10" db="EMBL/GenBank/DDBJ databases">
        <authorList>
            <consortium name="ENA_rothamsted_submissions"/>
            <consortium name="culmorum"/>
            <person name="King R."/>
        </authorList>
    </citation>
    <scope>NUCLEOTIDE SEQUENCE</scope>
</reference>
<dbReference type="SFLD" id="SFLDS00003">
    <property type="entry name" value="Haloacid_Dehalogenase"/>
    <property type="match status" value="1"/>
</dbReference>
<dbReference type="InterPro" id="IPR023198">
    <property type="entry name" value="PGP-like_dom2"/>
</dbReference>
<evidence type="ECO:0000256" key="3">
    <source>
        <dbReference type="ARBA" id="ARBA00022723"/>
    </source>
</evidence>
<evidence type="ECO:0000256" key="8">
    <source>
        <dbReference type="ARBA" id="ARBA00083904"/>
    </source>
</evidence>
<organism evidence="9 10">
    <name type="scientific">Phaedon cochleariae</name>
    <name type="common">Mustard beetle</name>
    <dbReference type="NCBI Taxonomy" id="80249"/>
    <lineage>
        <taxon>Eukaryota</taxon>
        <taxon>Metazoa</taxon>
        <taxon>Ecdysozoa</taxon>
        <taxon>Arthropoda</taxon>
        <taxon>Hexapoda</taxon>
        <taxon>Insecta</taxon>
        <taxon>Pterygota</taxon>
        <taxon>Neoptera</taxon>
        <taxon>Endopterygota</taxon>
        <taxon>Coleoptera</taxon>
        <taxon>Polyphaga</taxon>
        <taxon>Cucujiformia</taxon>
        <taxon>Chrysomeloidea</taxon>
        <taxon>Chrysomelidae</taxon>
        <taxon>Chrysomelinae</taxon>
        <taxon>Chrysomelini</taxon>
        <taxon>Phaedon</taxon>
    </lineage>
</organism>
<evidence type="ECO:0000313" key="9">
    <source>
        <dbReference type="EMBL" id="CAH1155230.1"/>
    </source>
</evidence>
<comment type="catalytic activity">
    <reaction evidence="6">
        <text>psi-UMP + H2O = pseudouridine + phosphate</text>
        <dbReference type="Rhea" id="RHEA:10944"/>
        <dbReference type="ChEBI" id="CHEBI:15377"/>
        <dbReference type="ChEBI" id="CHEBI:17802"/>
        <dbReference type="ChEBI" id="CHEBI:43474"/>
        <dbReference type="ChEBI" id="CHEBI:58380"/>
        <dbReference type="EC" id="3.1.3.96"/>
    </reaction>
</comment>
<dbReference type="GO" id="GO:1990738">
    <property type="term" value="F:pseudouridine 5'-phosphatase activity"/>
    <property type="evidence" value="ECO:0007669"/>
    <property type="project" value="UniProtKB-EC"/>
</dbReference>
<evidence type="ECO:0000256" key="7">
    <source>
        <dbReference type="ARBA" id="ARBA00066578"/>
    </source>
</evidence>
<dbReference type="NCBIfam" id="TIGR01509">
    <property type="entry name" value="HAD-SF-IA-v3"/>
    <property type="match status" value="1"/>
</dbReference>
<dbReference type="Pfam" id="PF13419">
    <property type="entry name" value="HAD_2"/>
    <property type="match status" value="1"/>
</dbReference>
<keyword evidence="3" id="KW-0479">Metal-binding</keyword>
<evidence type="ECO:0000256" key="6">
    <source>
        <dbReference type="ARBA" id="ARBA00052504"/>
    </source>
</evidence>
<reference evidence="9" key="1">
    <citation type="submission" date="2022-01" db="EMBL/GenBank/DDBJ databases">
        <authorList>
            <person name="King R."/>
        </authorList>
    </citation>
    <scope>NUCLEOTIDE SEQUENCE</scope>
</reference>
<sequence>MIYEKVTHILFDLDGLLIESEAIYEKIARDIAKEFGKKYTKDVKIKVMGTPEPETARIIIQELELPLTPEEFLAKYEVKVREDLKSPKLMPGAENLIRHFHENGIPIAIATSSRQDLMEMKIMPHRELFDLFDHFVCSSSDPEVKQGKPAPDIYLVCASRFPDKPDPFKCLVFEDAVNGVKSALRAGMQVVMVPDPDVPNEQRKQATLTLNSLEDFQPELFGLPSMACRC</sequence>
<comment type="cofactor">
    <cofactor evidence="1">
        <name>Mg(2+)</name>
        <dbReference type="ChEBI" id="CHEBI:18420"/>
    </cofactor>
</comment>
<dbReference type="FunFam" id="1.10.150.240:FF:000001">
    <property type="entry name" value="Haloacid dehalogenase-like hydrolase domain"/>
    <property type="match status" value="1"/>
</dbReference>
<gene>
    <name evidence="9" type="ORF">PHAECO_LOCUS5855</name>
</gene>
<keyword evidence="4" id="KW-0378">Hydrolase</keyword>
<dbReference type="GO" id="GO:0046872">
    <property type="term" value="F:metal ion binding"/>
    <property type="evidence" value="ECO:0007669"/>
    <property type="project" value="UniProtKB-KW"/>
</dbReference>
<dbReference type="SFLD" id="SFLDG01129">
    <property type="entry name" value="C1.5:_HAD__Beta-PGM__Phosphata"/>
    <property type="match status" value="1"/>
</dbReference>
<dbReference type="PANTHER" id="PTHR18901:SF38">
    <property type="entry name" value="PSEUDOURIDINE-5'-PHOSPHATASE"/>
    <property type="match status" value="1"/>
</dbReference>
<dbReference type="Gene3D" id="3.40.50.1000">
    <property type="entry name" value="HAD superfamily/HAD-like"/>
    <property type="match status" value="1"/>
</dbReference>
<evidence type="ECO:0000256" key="4">
    <source>
        <dbReference type="ARBA" id="ARBA00022801"/>
    </source>
</evidence>
<dbReference type="InterPro" id="IPR036412">
    <property type="entry name" value="HAD-like_sf"/>
</dbReference>
<dbReference type="InterPro" id="IPR006439">
    <property type="entry name" value="HAD-SF_hydro_IA"/>
</dbReference>
<dbReference type="AlphaFoldDB" id="A0A9P0DIQ7"/>
<evidence type="ECO:0000256" key="1">
    <source>
        <dbReference type="ARBA" id="ARBA00001946"/>
    </source>
</evidence>
<protein>
    <recommendedName>
        <fullName evidence="7">pseudouridine 5'-phosphatase</fullName>
        <ecNumber evidence="7">3.1.3.96</ecNumber>
    </recommendedName>
    <alternativeName>
        <fullName evidence="8">Pseudouridine-5'-monophosphatase</fullName>
    </alternativeName>
</protein>
<dbReference type="InterPro" id="IPR023214">
    <property type="entry name" value="HAD_sf"/>
</dbReference>
<comment type="similarity">
    <text evidence="2">Belongs to the HAD-like hydrolase superfamily. CbbY/CbbZ/Gph/YieH family.</text>
</comment>
<evidence type="ECO:0000256" key="5">
    <source>
        <dbReference type="ARBA" id="ARBA00022842"/>
    </source>
</evidence>
<dbReference type="SUPFAM" id="SSF56784">
    <property type="entry name" value="HAD-like"/>
    <property type="match status" value="1"/>
</dbReference>